<feature type="region of interest" description="Disordered" evidence="1">
    <location>
        <begin position="26"/>
        <end position="50"/>
    </location>
</feature>
<reference evidence="2 3" key="1">
    <citation type="submission" date="2016-10" db="EMBL/GenBank/DDBJ databases">
        <authorList>
            <person name="de Groot N.N."/>
        </authorList>
    </citation>
    <scope>NUCLEOTIDE SEQUENCE [LARGE SCALE GENOMIC DNA]</scope>
    <source>
        <strain evidence="2 3">DSM 16195</strain>
    </source>
</reference>
<feature type="compositionally biased region" description="Basic and acidic residues" evidence="1">
    <location>
        <begin position="26"/>
        <end position="36"/>
    </location>
</feature>
<dbReference type="Proteomes" id="UP000199321">
    <property type="component" value="Unassembled WGS sequence"/>
</dbReference>
<proteinExistence type="predicted"/>
<feature type="compositionally biased region" description="Low complexity" evidence="1">
    <location>
        <begin position="98"/>
        <end position="115"/>
    </location>
</feature>
<feature type="region of interest" description="Disordered" evidence="1">
    <location>
        <begin position="62"/>
        <end position="132"/>
    </location>
</feature>
<evidence type="ECO:0000256" key="1">
    <source>
        <dbReference type="SAM" id="MobiDB-lite"/>
    </source>
</evidence>
<accession>A0A1G7D4G7</accession>
<organism evidence="2 3">
    <name type="scientific">Ulvibacter litoralis</name>
    <dbReference type="NCBI Taxonomy" id="227084"/>
    <lineage>
        <taxon>Bacteria</taxon>
        <taxon>Pseudomonadati</taxon>
        <taxon>Bacteroidota</taxon>
        <taxon>Flavobacteriia</taxon>
        <taxon>Flavobacteriales</taxon>
        <taxon>Flavobacteriaceae</taxon>
        <taxon>Ulvibacter</taxon>
    </lineage>
</organism>
<evidence type="ECO:0000313" key="3">
    <source>
        <dbReference type="Proteomes" id="UP000199321"/>
    </source>
</evidence>
<sequence>MKLKNTKKLSLVLFSVGALLVYSCKEDPKTNDKTTKTETTSPAETKTKTATPIKTVDGVALNPAHGQPGHRCDISVGAPLNGSSTPVKTNTQTSDVILNNGTNNTTTLPKGTLNPAHGQPGHDCAVKVGDPL</sequence>
<dbReference type="OrthoDB" id="678557at2"/>
<gene>
    <name evidence="2" type="ORF">SAMN05421855_101767</name>
</gene>
<feature type="compositionally biased region" description="Polar residues" evidence="1">
    <location>
        <begin position="81"/>
        <end position="97"/>
    </location>
</feature>
<protein>
    <submittedName>
        <fullName evidence="2">Uncharacterized protein</fullName>
    </submittedName>
</protein>
<dbReference type="AlphaFoldDB" id="A0A1G7D4G7"/>
<evidence type="ECO:0000313" key="2">
    <source>
        <dbReference type="EMBL" id="SDE46478.1"/>
    </source>
</evidence>
<keyword evidence="3" id="KW-1185">Reference proteome</keyword>
<dbReference type="PROSITE" id="PS51257">
    <property type="entry name" value="PROKAR_LIPOPROTEIN"/>
    <property type="match status" value="1"/>
</dbReference>
<feature type="compositionally biased region" description="Low complexity" evidence="1">
    <location>
        <begin position="37"/>
        <end position="50"/>
    </location>
</feature>
<dbReference type="STRING" id="227084.SAMN05421855_101767"/>
<dbReference type="EMBL" id="FNBA01000001">
    <property type="protein sequence ID" value="SDE46478.1"/>
    <property type="molecule type" value="Genomic_DNA"/>
</dbReference>
<dbReference type="RefSeq" id="WP_093140697.1">
    <property type="nucleotide sequence ID" value="NZ_BMWO01000001.1"/>
</dbReference>
<name>A0A1G7D4G7_9FLAO</name>